<organism evidence="1 2">
    <name type="scientific">Volvox africanus</name>
    <dbReference type="NCBI Taxonomy" id="51714"/>
    <lineage>
        <taxon>Eukaryota</taxon>
        <taxon>Viridiplantae</taxon>
        <taxon>Chlorophyta</taxon>
        <taxon>core chlorophytes</taxon>
        <taxon>Chlorophyceae</taxon>
        <taxon>CS clade</taxon>
        <taxon>Chlamydomonadales</taxon>
        <taxon>Volvocaceae</taxon>
        <taxon>Volvox</taxon>
    </lineage>
</organism>
<dbReference type="Proteomes" id="UP000747399">
    <property type="component" value="Unassembled WGS sequence"/>
</dbReference>
<accession>A0A8J4B438</accession>
<keyword evidence="2" id="KW-1185">Reference proteome</keyword>
<evidence type="ECO:0000313" key="2">
    <source>
        <dbReference type="Proteomes" id="UP000747399"/>
    </source>
</evidence>
<sequence>EEELPDQWDLTTDSTVKQALAMVMPGITLADAPPAQLVRWASKAQATQQRGKQPECKEAADAEMKILLDALDLSKCVGVLDPWTGHGHVARVLRLHGLPVLCNDASRHQEVDRYEDALQPAFYRRVQDVWPYDAIITSPCWLTVLDLALPLATFFAPLVAMHVPSHAVTNAHGARCEYLQKLAEEGRLALMMGIPGAGQRGLWIVVFATRALKRIMLCKGMAGKGAWVLS</sequence>
<protein>
    <submittedName>
        <fullName evidence="1">Uncharacterized protein</fullName>
    </submittedName>
</protein>
<name>A0A8J4B438_9CHLO</name>
<reference evidence="1" key="1">
    <citation type="journal article" date="2021" name="Proc. Natl. Acad. Sci. U.S.A.">
        <title>Three genomes in the algal genus Volvox reveal the fate of a haploid sex-determining region after a transition to homothallism.</title>
        <authorList>
            <person name="Yamamoto K."/>
            <person name="Hamaji T."/>
            <person name="Kawai-Toyooka H."/>
            <person name="Matsuzaki R."/>
            <person name="Takahashi F."/>
            <person name="Nishimura Y."/>
            <person name="Kawachi M."/>
            <person name="Noguchi H."/>
            <person name="Minakuchi Y."/>
            <person name="Umen J.G."/>
            <person name="Toyoda A."/>
            <person name="Nozaki H."/>
        </authorList>
    </citation>
    <scope>NUCLEOTIDE SEQUENCE</scope>
    <source>
        <strain evidence="1">NIES-3780</strain>
    </source>
</reference>
<gene>
    <name evidence="1" type="ORF">Vafri_9259</name>
</gene>
<feature type="non-terminal residue" evidence="1">
    <location>
        <position position="1"/>
    </location>
</feature>
<dbReference type="AlphaFoldDB" id="A0A8J4B438"/>
<evidence type="ECO:0000313" key="1">
    <source>
        <dbReference type="EMBL" id="GIL53641.1"/>
    </source>
</evidence>
<comment type="caution">
    <text evidence="1">The sequence shown here is derived from an EMBL/GenBank/DDBJ whole genome shotgun (WGS) entry which is preliminary data.</text>
</comment>
<proteinExistence type="predicted"/>
<dbReference type="EMBL" id="BNCO01000015">
    <property type="protein sequence ID" value="GIL53641.1"/>
    <property type="molecule type" value="Genomic_DNA"/>
</dbReference>